<proteinExistence type="predicted"/>
<evidence type="ECO:0000313" key="4">
    <source>
        <dbReference type="Proteomes" id="UP000622890"/>
    </source>
</evidence>
<dbReference type="SMART" id="SM00849">
    <property type="entry name" value="Lactamase_B"/>
    <property type="match status" value="1"/>
</dbReference>
<dbReference type="InterPro" id="IPR044528">
    <property type="entry name" value="POD-like_MBL-fold"/>
</dbReference>
<dbReference type="CDD" id="cd07724">
    <property type="entry name" value="POD-like_MBL-fold"/>
    <property type="match status" value="1"/>
</dbReference>
<dbReference type="GO" id="GO:0046872">
    <property type="term" value="F:metal ion binding"/>
    <property type="evidence" value="ECO:0007669"/>
    <property type="project" value="UniProtKB-KW"/>
</dbReference>
<evidence type="ECO:0000256" key="1">
    <source>
        <dbReference type="ARBA" id="ARBA00022723"/>
    </source>
</evidence>
<comment type="caution">
    <text evidence="3">The sequence shown here is derived from an EMBL/GenBank/DDBJ whole genome shotgun (WGS) entry which is preliminary data.</text>
</comment>
<evidence type="ECO:0000259" key="2">
    <source>
        <dbReference type="SMART" id="SM00849"/>
    </source>
</evidence>
<name>A0A934W1C7_9BURK</name>
<dbReference type="Pfam" id="PF00753">
    <property type="entry name" value="Lactamase_B"/>
    <property type="match status" value="1"/>
</dbReference>
<dbReference type="InterPro" id="IPR051682">
    <property type="entry name" value="Mito_Persulfide_Diox"/>
</dbReference>
<dbReference type="PANTHER" id="PTHR43084:SF1">
    <property type="entry name" value="PERSULFIDE DIOXYGENASE ETHE1, MITOCHONDRIAL"/>
    <property type="match status" value="1"/>
</dbReference>
<dbReference type="SUPFAM" id="SSF56281">
    <property type="entry name" value="Metallo-hydrolase/oxidoreductase"/>
    <property type="match status" value="1"/>
</dbReference>
<dbReference type="RefSeq" id="WP_200591800.1">
    <property type="nucleotide sequence ID" value="NZ_JAEPBG010000003.1"/>
</dbReference>
<reference evidence="3" key="1">
    <citation type="submission" date="2021-01" db="EMBL/GenBank/DDBJ databases">
        <title>Genome sequence of strain Noviherbaspirillum sp. DKR-6.</title>
        <authorList>
            <person name="Chaudhary D.K."/>
        </authorList>
    </citation>
    <scope>NUCLEOTIDE SEQUENCE</scope>
    <source>
        <strain evidence="3">DKR-6</strain>
    </source>
</reference>
<dbReference type="PANTHER" id="PTHR43084">
    <property type="entry name" value="PERSULFIDE DIOXYGENASE ETHE1"/>
    <property type="match status" value="1"/>
</dbReference>
<gene>
    <name evidence="3" type="ORF">JJB74_10515</name>
</gene>
<feature type="domain" description="Metallo-beta-lactamase" evidence="2">
    <location>
        <begin position="19"/>
        <end position="212"/>
    </location>
</feature>
<accession>A0A934W1C7</accession>
<dbReference type="GO" id="GO:0050313">
    <property type="term" value="F:sulfur dioxygenase activity"/>
    <property type="evidence" value="ECO:0007669"/>
    <property type="project" value="InterPro"/>
</dbReference>
<dbReference type="GO" id="GO:0070813">
    <property type="term" value="P:hydrogen sulfide metabolic process"/>
    <property type="evidence" value="ECO:0007669"/>
    <property type="project" value="TreeGrafter"/>
</dbReference>
<dbReference type="GO" id="GO:0006749">
    <property type="term" value="P:glutathione metabolic process"/>
    <property type="evidence" value="ECO:0007669"/>
    <property type="project" value="InterPro"/>
</dbReference>
<organism evidence="3 4">
    <name type="scientific">Noviherbaspirillum pedocola</name>
    <dbReference type="NCBI Taxonomy" id="2801341"/>
    <lineage>
        <taxon>Bacteria</taxon>
        <taxon>Pseudomonadati</taxon>
        <taxon>Pseudomonadota</taxon>
        <taxon>Betaproteobacteria</taxon>
        <taxon>Burkholderiales</taxon>
        <taxon>Oxalobacteraceae</taxon>
        <taxon>Noviherbaspirillum</taxon>
    </lineage>
</organism>
<dbReference type="Proteomes" id="UP000622890">
    <property type="component" value="Unassembled WGS sequence"/>
</dbReference>
<protein>
    <submittedName>
        <fullName evidence="3">MBL fold metallo-hydrolase</fullName>
    </submittedName>
</protein>
<dbReference type="Gene3D" id="3.60.15.10">
    <property type="entry name" value="Ribonuclease Z/Hydroxyacylglutathione hydrolase-like"/>
    <property type="match status" value="1"/>
</dbReference>
<keyword evidence="1" id="KW-0479">Metal-binding</keyword>
<keyword evidence="4" id="KW-1185">Reference proteome</keyword>
<dbReference type="AlphaFoldDB" id="A0A934W1C7"/>
<sequence length="294" mass="32776">MKARHSLQVEGFFDPHTWTISYLVLDTETKRCALVDSVLDYDPKSGRTGTASADRLIARVNELGAKVQWLLETHVHADHLSAAPYLKERLGGQVAIGSHIRTVQQAFGELFNAGPGFARDGSQFDRLFEDGEEFSIGSLRARAMHTPGHTPACMTYVITDGDDTAAFVGDTLFMPDYGTARCDFPGGDARTLYRSINRVLSLPPDTRLYMCHDYQPNGRALRFISTVAEEREQNIHVRDGISEEEFVAMRTKRDATLEMPVLILPSVQVNMRAGHLPEPEANGRRYLKIPLNAL</sequence>
<dbReference type="InterPro" id="IPR001279">
    <property type="entry name" value="Metallo-B-lactamas"/>
</dbReference>
<dbReference type="EMBL" id="JAEPBG010000003">
    <property type="protein sequence ID" value="MBK4735041.1"/>
    <property type="molecule type" value="Genomic_DNA"/>
</dbReference>
<evidence type="ECO:0000313" key="3">
    <source>
        <dbReference type="EMBL" id="MBK4735041.1"/>
    </source>
</evidence>
<dbReference type="InterPro" id="IPR036866">
    <property type="entry name" value="RibonucZ/Hydroxyglut_hydro"/>
</dbReference>